<reference evidence="1 2" key="1">
    <citation type="submission" date="2015-09" db="EMBL/GenBank/DDBJ databases">
        <title>A metagenomics-based metabolic model of nitrate-dependent anaerobic oxidation of methane by Methanoperedens-like archaea.</title>
        <authorList>
            <person name="Arshad A."/>
            <person name="Speth D.R."/>
            <person name="De Graaf R.M."/>
            <person name="Op Den Camp H.J."/>
            <person name="Jetten M.S."/>
            <person name="Welte C.U."/>
        </authorList>
    </citation>
    <scope>NUCLEOTIDE SEQUENCE [LARGE SCALE GENOMIC DNA]</scope>
</reference>
<organism evidence="1 2">
    <name type="scientific">Candidatus Methanoperedens nitratireducens</name>
    <dbReference type="NCBI Taxonomy" id="1392998"/>
    <lineage>
        <taxon>Archaea</taxon>
        <taxon>Methanobacteriati</taxon>
        <taxon>Methanobacteriota</taxon>
        <taxon>Stenosarchaea group</taxon>
        <taxon>Methanomicrobia</taxon>
        <taxon>Methanosarcinales</taxon>
        <taxon>ANME-2 cluster</taxon>
        <taxon>Candidatus Methanoperedentaceae</taxon>
        <taxon>Candidatus Methanoperedens</taxon>
    </lineage>
</organism>
<protein>
    <submittedName>
        <fullName evidence="1">Uncharacterized protein</fullName>
    </submittedName>
</protein>
<name>A0A0P7ZFA2_9EURY</name>
<proteinExistence type="predicted"/>
<gene>
    <name evidence="1" type="ORF">MPEBLZ_03238</name>
</gene>
<evidence type="ECO:0000313" key="2">
    <source>
        <dbReference type="Proteomes" id="UP000050360"/>
    </source>
</evidence>
<accession>A0A0P7ZFA2</accession>
<dbReference type="AlphaFoldDB" id="A0A0P7ZFA2"/>
<evidence type="ECO:0000313" key="1">
    <source>
        <dbReference type="EMBL" id="KPQ42209.1"/>
    </source>
</evidence>
<dbReference type="EMBL" id="LKCM01000257">
    <property type="protein sequence ID" value="KPQ42209.1"/>
    <property type="molecule type" value="Genomic_DNA"/>
</dbReference>
<dbReference type="Proteomes" id="UP000050360">
    <property type="component" value="Unassembled WGS sequence"/>
</dbReference>
<comment type="caution">
    <text evidence="1">The sequence shown here is derived from an EMBL/GenBank/DDBJ whole genome shotgun (WGS) entry which is preliminary data.</text>
</comment>
<sequence>MNEKIQDSGAEAHEPIFKHRISGIWRGQKRKAKGIWRYELKVNALKNVDPTDAEGKP</sequence>